<organism evidence="2 3">
    <name type="scientific">Amphritea japonica ATCC BAA-1530</name>
    <dbReference type="NCBI Taxonomy" id="1278309"/>
    <lineage>
        <taxon>Bacteria</taxon>
        <taxon>Pseudomonadati</taxon>
        <taxon>Pseudomonadota</taxon>
        <taxon>Gammaproteobacteria</taxon>
        <taxon>Oceanospirillales</taxon>
        <taxon>Oceanospirillaceae</taxon>
        <taxon>Amphritea</taxon>
    </lineage>
</organism>
<proteinExistence type="predicted"/>
<keyword evidence="1" id="KW-1133">Transmembrane helix</keyword>
<evidence type="ECO:0000256" key="1">
    <source>
        <dbReference type="SAM" id="Phobius"/>
    </source>
</evidence>
<accession>A0A7R6PPX1</accession>
<keyword evidence="1" id="KW-0812">Transmembrane</keyword>
<keyword evidence="1" id="KW-0472">Membrane</keyword>
<gene>
    <name evidence="2" type="ORF">AMJAP_2772</name>
</gene>
<sequence>MGTLQWFILAMIVMAGLGYWNYQRIDGQRKALEGAGFVVSDDLKGNPGLLVSTTQKQIAVLVPSGYLRVDFSQLEHGEIRHDETSQTDIPTSYRIALVLTGASQSAVEIGYQTEHHADIAFKKLRALTGH</sequence>
<evidence type="ECO:0000313" key="2">
    <source>
        <dbReference type="EMBL" id="BBB27358.1"/>
    </source>
</evidence>
<feature type="transmembrane region" description="Helical" evidence="1">
    <location>
        <begin position="6"/>
        <end position="22"/>
    </location>
</feature>
<dbReference type="EMBL" id="AP014545">
    <property type="protein sequence ID" value="BBB27358.1"/>
    <property type="molecule type" value="Genomic_DNA"/>
</dbReference>
<reference evidence="2 3" key="1">
    <citation type="journal article" date="2008" name="Int. J. Syst. Evol. Microbiol.">
        <title>Amphritea japonica sp. nov. and Amphritea balenae sp. nov., isolated from the sediment adjacent to sperm whale carcasses off Kagoshima, Japan.</title>
        <authorList>
            <person name="Miyazaki M."/>
            <person name="Nogi Y."/>
            <person name="Fujiwara Y."/>
            <person name="Kawato M."/>
            <person name="Nagahama T."/>
            <person name="Kubokawa K."/>
            <person name="Horikoshi K."/>
        </authorList>
    </citation>
    <scope>NUCLEOTIDE SEQUENCE [LARGE SCALE GENOMIC DNA]</scope>
    <source>
        <strain evidence="2 3">ATCC BAA-1530</strain>
    </source>
</reference>
<dbReference type="OrthoDB" id="6119943at2"/>
<dbReference type="RefSeq" id="WP_019623257.1">
    <property type="nucleotide sequence ID" value="NZ_AP014545.1"/>
</dbReference>
<keyword evidence="3" id="KW-1185">Reference proteome</keyword>
<dbReference type="AlphaFoldDB" id="A0A7R6PPX1"/>
<name>A0A7R6PPX1_9GAMM</name>
<dbReference type="KEGG" id="ajp:AMJAP_2772"/>
<dbReference type="Proteomes" id="UP000595663">
    <property type="component" value="Chromosome"/>
</dbReference>
<evidence type="ECO:0000313" key="3">
    <source>
        <dbReference type="Proteomes" id="UP000595663"/>
    </source>
</evidence>
<protein>
    <submittedName>
        <fullName evidence="2">Uncharacterized protein</fullName>
    </submittedName>
</protein>